<proteinExistence type="predicted"/>
<dbReference type="AlphaFoldDB" id="A0A0B6YT52"/>
<sequence length="71" mass="7989">MSANYLTLSVPVMKCVIYQRSCTSYRISSGCETKIFTGHHNFVSVYVITAASSANNIIPDYHFPYSDLIFD</sequence>
<reference evidence="1" key="1">
    <citation type="submission" date="2014-12" db="EMBL/GenBank/DDBJ databases">
        <title>Insight into the proteome of Arion vulgaris.</title>
        <authorList>
            <person name="Aradska J."/>
            <person name="Bulat T."/>
            <person name="Smidak R."/>
            <person name="Sarate P."/>
            <person name="Gangsoo J."/>
            <person name="Sialana F."/>
            <person name="Bilban M."/>
            <person name="Lubec G."/>
        </authorList>
    </citation>
    <scope>NUCLEOTIDE SEQUENCE</scope>
    <source>
        <tissue evidence="1">Skin</tissue>
    </source>
</reference>
<organism evidence="1">
    <name type="scientific">Arion vulgaris</name>
    <dbReference type="NCBI Taxonomy" id="1028688"/>
    <lineage>
        <taxon>Eukaryota</taxon>
        <taxon>Metazoa</taxon>
        <taxon>Spiralia</taxon>
        <taxon>Lophotrochozoa</taxon>
        <taxon>Mollusca</taxon>
        <taxon>Gastropoda</taxon>
        <taxon>Heterobranchia</taxon>
        <taxon>Euthyneura</taxon>
        <taxon>Panpulmonata</taxon>
        <taxon>Eupulmonata</taxon>
        <taxon>Stylommatophora</taxon>
        <taxon>Helicina</taxon>
        <taxon>Arionoidea</taxon>
        <taxon>Arionidae</taxon>
        <taxon>Arion</taxon>
    </lineage>
</organism>
<name>A0A0B6YT52_9EUPU</name>
<protein>
    <submittedName>
        <fullName evidence="1">Uncharacterized protein</fullName>
    </submittedName>
</protein>
<accession>A0A0B6YT52</accession>
<dbReference type="EMBL" id="HACG01012462">
    <property type="protein sequence ID" value="CEK59327.1"/>
    <property type="molecule type" value="Transcribed_RNA"/>
</dbReference>
<gene>
    <name evidence="1" type="primary">ORF35943</name>
</gene>
<evidence type="ECO:0000313" key="1">
    <source>
        <dbReference type="EMBL" id="CEK59327.1"/>
    </source>
</evidence>